<proteinExistence type="predicted"/>
<accession>A0A7X0J027</accession>
<evidence type="ECO:0000256" key="1">
    <source>
        <dbReference type="SAM" id="MobiDB-lite"/>
    </source>
</evidence>
<reference evidence="2 3" key="1">
    <citation type="submission" date="2020-08" db="EMBL/GenBank/DDBJ databases">
        <title>Genomic Encyclopedia of Type Strains, Phase IV (KMG-V): Genome sequencing to study the core and pangenomes of soil and plant-associated prokaryotes.</title>
        <authorList>
            <person name="Whitman W."/>
        </authorList>
    </citation>
    <scope>NUCLEOTIDE SEQUENCE [LARGE SCALE GENOMIC DNA]</scope>
    <source>
        <strain evidence="2 3">SEMIA 4060</strain>
    </source>
</reference>
<comment type="caution">
    <text evidence="2">The sequence shown here is derived from an EMBL/GenBank/DDBJ whole genome shotgun (WGS) entry which is preliminary data.</text>
</comment>
<feature type="compositionally biased region" description="Polar residues" evidence="1">
    <location>
        <begin position="9"/>
        <end position="18"/>
    </location>
</feature>
<organism evidence="2 3">
    <name type="scientific">Rhizobium lusitanum</name>
    <dbReference type="NCBI Taxonomy" id="293958"/>
    <lineage>
        <taxon>Bacteria</taxon>
        <taxon>Pseudomonadati</taxon>
        <taxon>Pseudomonadota</taxon>
        <taxon>Alphaproteobacteria</taxon>
        <taxon>Hyphomicrobiales</taxon>
        <taxon>Rhizobiaceae</taxon>
        <taxon>Rhizobium/Agrobacterium group</taxon>
        <taxon>Rhizobium</taxon>
    </lineage>
</organism>
<evidence type="ECO:0000313" key="3">
    <source>
        <dbReference type="Proteomes" id="UP000565576"/>
    </source>
</evidence>
<name>A0A7X0J027_9HYPH</name>
<sequence length="175" mass="19293">MVSLMRFGPNTSRSASETISKRGARAMNGSSQTVPPDADSRREAVPGNYAERPTFDPGGGPIRIWLYADRISYRPGDPIQISVNTNAQRYSLEIYRDSANRKLEFRRTGLPRTWSATNVNCSEVGCDWPVSVVVSDTERWRSGGFVIRAFVASDSDGVVAESEHVVIIGPTRNRG</sequence>
<protein>
    <submittedName>
        <fullName evidence="2">Uncharacterized protein</fullName>
    </submittedName>
</protein>
<feature type="region of interest" description="Disordered" evidence="1">
    <location>
        <begin position="1"/>
        <end position="55"/>
    </location>
</feature>
<gene>
    <name evidence="2" type="ORF">GGD46_006219</name>
</gene>
<dbReference type="Proteomes" id="UP000565576">
    <property type="component" value="Unassembled WGS sequence"/>
</dbReference>
<dbReference type="EMBL" id="JACHBG010000028">
    <property type="protein sequence ID" value="MBB6488896.1"/>
    <property type="molecule type" value="Genomic_DNA"/>
</dbReference>
<dbReference type="AlphaFoldDB" id="A0A7X0J027"/>
<evidence type="ECO:0000313" key="2">
    <source>
        <dbReference type="EMBL" id="MBB6488896.1"/>
    </source>
</evidence>